<reference evidence="2 3" key="1">
    <citation type="submission" date="2014-11" db="EMBL/GenBank/DDBJ databases">
        <title>Genetic blueprint of the zoonotic pathogen Toxocara canis.</title>
        <authorList>
            <person name="Zhu X.-Q."/>
            <person name="Korhonen P.K."/>
            <person name="Cai H."/>
            <person name="Young N.D."/>
            <person name="Nejsum P."/>
            <person name="von Samson-Himmelstjerna G."/>
            <person name="Boag P.R."/>
            <person name="Tan P."/>
            <person name="Li Q."/>
            <person name="Min J."/>
            <person name="Yang Y."/>
            <person name="Wang X."/>
            <person name="Fang X."/>
            <person name="Hall R.S."/>
            <person name="Hofmann A."/>
            <person name="Sternberg P.W."/>
            <person name="Jex A.R."/>
            <person name="Gasser R.B."/>
        </authorList>
    </citation>
    <scope>NUCLEOTIDE SEQUENCE [LARGE SCALE GENOMIC DNA]</scope>
    <source>
        <strain evidence="2">PN_DK_2014</strain>
    </source>
</reference>
<name>A0A0B2V1J9_TOXCA</name>
<organism evidence="2 3">
    <name type="scientific">Toxocara canis</name>
    <name type="common">Canine roundworm</name>
    <dbReference type="NCBI Taxonomy" id="6265"/>
    <lineage>
        <taxon>Eukaryota</taxon>
        <taxon>Metazoa</taxon>
        <taxon>Ecdysozoa</taxon>
        <taxon>Nematoda</taxon>
        <taxon>Chromadorea</taxon>
        <taxon>Rhabditida</taxon>
        <taxon>Spirurina</taxon>
        <taxon>Ascaridomorpha</taxon>
        <taxon>Ascaridoidea</taxon>
        <taxon>Toxocaridae</taxon>
        <taxon>Toxocara</taxon>
    </lineage>
</organism>
<evidence type="ECO:0000256" key="1">
    <source>
        <dbReference type="SAM" id="SignalP"/>
    </source>
</evidence>
<keyword evidence="1" id="KW-0732">Signal</keyword>
<comment type="caution">
    <text evidence="2">The sequence shown here is derived from an EMBL/GenBank/DDBJ whole genome shotgun (WGS) entry which is preliminary data.</text>
</comment>
<sequence>MNQSSATMRTPAFYVVLLVILCVPTALANDSEANPFDADFSFDDVPIAMRTSKTADDTDRERVCVKGAEPSFIRSHHAFINGTPTSVTMVEMVTCADLCRDNVNPVNGERSECAGFNYFNTHSPSCEYFSQLTQVVICPNDVIMKNWVHKNECCC</sequence>
<gene>
    <name evidence="2" type="ORF">Tcan_16742</name>
</gene>
<evidence type="ECO:0008006" key="4">
    <source>
        <dbReference type="Google" id="ProtNLM"/>
    </source>
</evidence>
<keyword evidence="3" id="KW-1185">Reference proteome</keyword>
<dbReference type="Proteomes" id="UP000031036">
    <property type="component" value="Unassembled WGS sequence"/>
</dbReference>
<dbReference type="EMBL" id="JPKZ01002345">
    <property type="protein sequence ID" value="KHN77291.1"/>
    <property type="molecule type" value="Genomic_DNA"/>
</dbReference>
<protein>
    <recommendedName>
        <fullName evidence="4">Apple domain-containing protein</fullName>
    </recommendedName>
</protein>
<evidence type="ECO:0000313" key="2">
    <source>
        <dbReference type="EMBL" id="KHN77291.1"/>
    </source>
</evidence>
<feature type="signal peptide" evidence="1">
    <location>
        <begin position="1"/>
        <end position="28"/>
    </location>
</feature>
<feature type="chain" id="PRO_5002077839" description="Apple domain-containing protein" evidence="1">
    <location>
        <begin position="29"/>
        <end position="155"/>
    </location>
</feature>
<accession>A0A0B2V1J9</accession>
<evidence type="ECO:0000313" key="3">
    <source>
        <dbReference type="Proteomes" id="UP000031036"/>
    </source>
</evidence>
<dbReference type="AlphaFoldDB" id="A0A0B2V1J9"/>
<proteinExistence type="predicted"/>